<keyword evidence="1" id="KW-0472">Membrane</keyword>
<comment type="caution">
    <text evidence="2">The sequence shown here is derived from an EMBL/GenBank/DDBJ whole genome shotgun (WGS) entry which is preliminary data.</text>
</comment>
<evidence type="ECO:0000313" key="3">
    <source>
        <dbReference type="Proteomes" id="UP000033647"/>
    </source>
</evidence>
<evidence type="ECO:0000313" key="2">
    <source>
        <dbReference type="EMBL" id="KJX99097.1"/>
    </source>
</evidence>
<gene>
    <name evidence="2" type="ORF">TI39_contig374g00006</name>
</gene>
<protein>
    <submittedName>
        <fullName evidence="2">Uncharacterized protein</fullName>
    </submittedName>
</protein>
<reference evidence="2 3" key="1">
    <citation type="submission" date="2015-03" db="EMBL/GenBank/DDBJ databases">
        <title>RNA-seq based gene annotation and comparative genomics of four Zymoseptoria species reveal species-specific pathogenicity related genes and transposable element activity.</title>
        <authorList>
            <person name="Grandaubert J."/>
            <person name="Bhattacharyya A."/>
            <person name="Stukenbrock E.H."/>
        </authorList>
    </citation>
    <scope>NUCLEOTIDE SEQUENCE [LARGE SCALE GENOMIC DNA]</scope>
    <source>
        <strain evidence="2 3">Zb18110</strain>
    </source>
</reference>
<sequence>MARNAFTTFRLARTQMNPRFNPSTGTGLFSTSNAKTLRQARRERFEDFSAVAGIMAGLSAMVYVCFIYDCPCPYEEVGLFAQEISQTPCD</sequence>
<accession>A0A0F4GPW9</accession>
<dbReference type="Proteomes" id="UP000033647">
    <property type="component" value="Unassembled WGS sequence"/>
</dbReference>
<keyword evidence="1" id="KW-1133">Transmembrane helix</keyword>
<keyword evidence="1" id="KW-0812">Transmembrane</keyword>
<dbReference type="EMBL" id="LAFY01000366">
    <property type="protein sequence ID" value="KJX99097.1"/>
    <property type="molecule type" value="Genomic_DNA"/>
</dbReference>
<dbReference type="AlphaFoldDB" id="A0A0F4GPW9"/>
<keyword evidence="3" id="KW-1185">Reference proteome</keyword>
<organism evidence="2 3">
    <name type="scientific">Zymoseptoria brevis</name>
    <dbReference type="NCBI Taxonomy" id="1047168"/>
    <lineage>
        <taxon>Eukaryota</taxon>
        <taxon>Fungi</taxon>
        <taxon>Dikarya</taxon>
        <taxon>Ascomycota</taxon>
        <taxon>Pezizomycotina</taxon>
        <taxon>Dothideomycetes</taxon>
        <taxon>Dothideomycetidae</taxon>
        <taxon>Mycosphaerellales</taxon>
        <taxon>Mycosphaerellaceae</taxon>
        <taxon>Zymoseptoria</taxon>
    </lineage>
</organism>
<feature type="transmembrane region" description="Helical" evidence="1">
    <location>
        <begin position="48"/>
        <end position="69"/>
    </location>
</feature>
<evidence type="ECO:0000256" key="1">
    <source>
        <dbReference type="SAM" id="Phobius"/>
    </source>
</evidence>
<name>A0A0F4GPW9_9PEZI</name>
<proteinExistence type="predicted"/>